<keyword evidence="1" id="KW-0732">Signal</keyword>
<organism evidence="2 3">
    <name type="scientific">Desulfovibrio subterraneus</name>
    <dbReference type="NCBI Taxonomy" id="2718620"/>
    <lineage>
        <taxon>Bacteria</taxon>
        <taxon>Pseudomonadati</taxon>
        <taxon>Thermodesulfobacteriota</taxon>
        <taxon>Desulfovibrionia</taxon>
        <taxon>Desulfovibrionales</taxon>
        <taxon>Desulfovibrionaceae</taxon>
        <taxon>Desulfovibrio</taxon>
    </lineage>
</organism>
<feature type="chain" id="PRO_5029724470" description="AMIN domain-containing protein" evidence="1">
    <location>
        <begin position="23"/>
        <end position="146"/>
    </location>
</feature>
<evidence type="ECO:0000313" key="2">
    <source>
        <dbReference type="EMBL" id="GFM33660.1"/>
    </source>
</evidence>
<evidence type="ECO:0000256" key="1">
    <source>
        <dbReference type="SAM" id="SignalP"/>
    </source>
</evidence>
<dbReference type="Proteomes" id="UP000503840">
    <property type="component" value="Unassembled WGS sequence"/>
</dbReference>
<sequence length="146" mass="16656">MRNSIFLALVILCTLMVSPSFADKAKKGGHLVPTVIKNMGVTKDGDAELFCLDFSDPRIPDLETIDDESNPRLFFDVIEVKEWKGQSTYEIKGAMIRQVRTGFNNDSKKLRVVLDLNPKYNYNIEPSYDDRYNLFCIAISARSVRQ</sequence>
<protein>
    <recommendedName>
        <fullName evidence="4">AMIN domain-containing protein</fullName>
    </recommendedName>
</protein>
<feature type="signal peptide" evidence="1">
    <location>
        <begin position="1"/>
        <end position="22"/>
    </location>
</feature>
<dbReference type="AlphaFoldDB" id="A0A7J0BJ21"/>
<evidence type="ECO:0008006" key="4">
    <source>
        <dbReference type="Google" id="ProtNLM"/>
    </source>
</evidence>
<name>A0A7J0BJ21_9BACT</name>
<gene>
    <name evidence="2" type="ORF">DSM101010T_20250</name>
</gene>
<accession>A0A7J0BJ21</accession>
<keyword evidence="3" id="KW-1185">Reference proteome</keyword>
<dbReference type="EMBL" id="BLVO01000013">
    <property type="protein sequence ID" value="GFM33660.1"/>
    <property type="molecule type" value="Genomic_DNA"/>
</dbReference>
<reference evidence="2 3" key="1">
    <citation type="submission" date="2020-05" db="EMBL/GenBank/DDBJ databases">
        <title>Draft genome sequence of Desulfovibrio sp. strain HN2T.</title>
        <authorList>
            <person name="Ueno A."/>
            <person name="Tamazawa S."/>
            <person name="Tamamura S."/>
            <person name="Murakami T."/>
            <person name="Kiyama T."/>
            <person name="Inomata H."/>
            <person name="Amano Y."/>
            <person name="Miyakawa K."/>
            <person name="Tamaki H."/>
            <person name="Naganuma T."/>
            <person name="Kaneko K."/>
        </authorList>
    </citation>
    <scope>NUCLEOTIDE SEQUENCE [LARGE SCALE GENOMIC DNA]</scope>
    <source>
        <strain evidence="2 3">HN2</strain>
    </source>
</reference>
<evidence type="ECO:0000313" key="3">
    <source>
        <dbReference type="Proteomes" id="UP000503840"/>
    </source>
</evidence>
<comment type="caution">
    <text evidence="2">The sequence shown here is derived from an EMBL/GenBank/DDBJ whole genome shotgun (WGS) entry which is preliminary data.</text>
</comment>
<dbReference type="Gene3D" id="2.60.40.3500">
    <property type="match status" value="1"/>
</dbReference>
<dbReference type="RefSeq" id="WP_174405302.1">
    <property type="nucleotide sequence ID" value="NZ_BLVO01000013.1"/>
</dbReference>
<proteinExistence type="predicted"/>